<sequence>MQWFLLICFLASIHAYRPYYDRINERNIHDDYLSNNNFSEDEMNAINSYKKTRHFRSSNRNDIFDPRYFENRRFFSWIPKWLRRKEKKPPTYQDLVNDKIYYLHLTQNLTENLGQLTNILDAFTKALKEKSLITSNVRIRRDINNTEVTTTGHMNNTDKVNGASQENGQIDIATEVIKVDSDTHKPVERKKANEFKQDFYEEKNMEDISDSTLTKSEMKQVKGIPKEDFYEDKQFESINGRRSLNRFEKATEDKTNSNHVTEHVYEEKKTIDNIPSGRRSFNSNELKRKLISSINDTVNVIQFKLKSVTNVREIFSDRVLFNIGYISGALTTVRGLVNELQAAVSKNVVVLDEKFILDLYDTITKVNSATARMLDKLNRFVDEATKGLIKVN</sequence>
<organism evidence="2 3">
    <name type="scientific">Leptosia nina</name>
    <dbReference type="NCBI Taxonomy" id="320188"/>
    <lineage>
        <taxon>Eukaryota</taxon>
        <taxon>Metazoa</taxon>
        <taxon>Ecdysozoa</taxon>
        <taxon>Arthropoda</taxon>
        <taxon>Hexapoda</taxon>
        <taxon>Insecta</taxon>
        <taxon>Pterygota</taxon>
        <taxon>Neoptera</taxon>
        <taxon>Endopterygota</taxon>
        <taxon>Lepidoptera</taxon>
        <taxon>Glossata</taxon>
        <taxon>Ditrysia</taxon>
        <taxon>Papilionoidea</taxon>
        <taxon>Pieridae</taxon>
        <taxon>Pierinae</taxon>
        <taxon>Leptosia</taxon>
    </lineage>
</organism>
<dbReference type="AlphaFoldDB" id="A0AAV1K0R5"/>
<evidence type="ECO:0000313" key="2">
    <source>
        <dbReference type="EMBL" id="CAK1554261.1"/>
    </source>
</evidence>
<proteinExistence type="predicted"/>
<comment type="caution">
    <text evidence="2">The sequence shown here is derived from an EMBL/GenBank/DDBJ whole genome shotgun (WGS) entry which is preliminary data.</text>
</comment>
<gene>
    <name evidence="2" type="ORF">LNINA_LOCUS13187</name>
</gene>
<protein>
    <submittedName>
        <fullName evidence="2">Uncharacterized protein</fullName>
    </submittedName>
</protein>
<dbReference type="EMBL" id="CAVLEF010000277">
    <property type="protein sequence ID" value="CAK1554261.1"/>
    <property type="molecule type" value="Genomic_DNA"/>
</dbReference>
<feature type="signal peptide" evidence="1">
    <location>
        <begin position="1"/>
        <end position="15"/>
    </location>
</feature>
<name>A0AAV1K0R5_9NEOP</name>
<keyword evidence="3" id="KW-1185">Reference proteome</keyword>
<accession>A0AAV1K0R5</accession>
<reference evidence="2 3" key="1">
    <citation type="submission" date="2023-11" db="EMBL/GenBank/DDBJ databases">
        <authorList>
            <person name="Okamura Y."/>
        </authorList>
    </citation>
    <scope>NUCLEOTIDE SEQUENCE [LARGE SCALE GENOMIC DNA]</scope>
</reference>
<dbReference type="Proteomes" id="UP001497472">
    <property type="component" value="Unassembled WGS sequence"/>
</dbReference>
<evidence type="ECO:0000256" key="1">
    <source>
        <dbReference type="SAM" id="SignalP"/>
    </source>
</evidence>
<keyword evidence="1" id="KW-0732">Signal</keyword>
<feature type="chain" id="PRO_5043438241" evidence="1">
    <location>
        <begin position="16"/>
        <end position="392"/>
    </location>
</feature>
<evidence type="ECO:0000313" key="3">
    <source>
        <dbReference type="Proteomes" id="UP001497472"/>
    </source>
</evidence>